<dbReference type="PANTHER" id="PTHR34107:SF4">
    <property type="entry name" value="SLL1222 PROTEIN"/>
    <property type="match status" value="1"/>
</dbReference>
<dbReference type="PANTHER" id="PTHR34107">
    <property type="entry name" value="SLL0198 PROTEIN-RELATED"/>
    <property type="match status" value="1"/>
</dbReference>
<dbReference type="Proteomes" id="UP000000493">
    <property type="component" value="Chromosome"/>
</dbReference>
<reference evidence="2 3" key="2">
    <citation type="journal article" date="2012" name="Stand. Genomic Sci.">
        <title>Complete genome sequence of the aquatic bacterium Runella slithyformis type strain (LSU 4(T)).</title>
        <authorList>
            <person name="Copeland A."/>
            <person name="Zhang X."/>
            <person name="Misra M."/>
            <person name="Lapidus A."/>
            <person name="Nolan M."/>
            <person name="Lucas S."/>
            <person name="Deshpande S."/>
            <person name="Cheng J.F."/>
            <person name="Tapia R."/>
            <person name="Goodwin L.A."/>
            <person name="Pitluck S."/>
            <person name="Liolios K."/>
            <person name="Pagani I."/>
            <person name="Ivanova N."/>
            <person name="Mikhailova N."/>
            <person name="Pati A."/>
            <person name="Chen A."/>
            <person name="Palaniappan K."/>
            <person name="Land M."/>
            <person name="Hauser L."/>
            <person name="Pan C."/>
            <person name="Jeffries C.D."/>
            <person name="Detter J.C."/>
            <person name="Brambilla E.M."/>
            <person name="Rohde M."/>
            <person name="Djao O.D."/>
            <person name="Goker M."/>
            <person name="Sikorski J."/>
            <person name="Tindall B.J."/>
            <person name="Woyke T."/>
            <person name="Bristow J."/>
            <person name="Eisen J.A."/>
            <person name="Markowitz V."/>
            <person name="Hugenholtz P."/>
            <person name="Kyrpides N.C."/>
            <person name="Klenk H.P."/>
            <person name="Mavromatis K."/>
        </authorList>
    </citation>
    <scope>NUCLEOTIDE SEQUENCE [LARGE SCALE GENOMIC DNA]</scope>
    <source>
        <strain evidence="3">ATCC 29530 / DSM 19594 / LMG 11500 / NCIMB 11436 / LSU 4</strain>
    </source>
</reference>
<dbReference type="AlphaFoldDB" id="A0A7U3ZJX8"/>
<accession>A0A7U3ZJX8</accession>
<dbReference type="CDD" id="cd06260">
    <property type="entry name" value="DUF820-like"/>
    <property type="match status" value="1"/>
</dbReference>
<dbReference type="InterPro" id="IPR012296">
    <property type="entry name" value="Nuclease_put_TT1808"/>
</dbReference>
<gene>
    <name evidence="2" type="ordered locus">Runsl_2188</name>
</gene>
<sequence>MTLVDQIFRSPQLPQILRELNSLWEKEQADRRAFYEQITENDKVEFINGQAVFHSPVKRKHSSALDFLQTLLSVYVRMNGLGRIYVEKLMIELSRNSFEPDLCFFTAHRDAQFDEEQMLFPAPDFIVEILSRKTEKYDRGIKFEDYEAHGIKEYWIVDPTHKTIEQYLLKNKRYELAVKSNDGYIESKVIKGFKMPIRAGFYERENLKALQEILTT</sequence>
<evidence type="ECO:0000259" key="1">
    <source>
        <dbReference type="Pfam" id="PF05685"/>
    </source>
</evidence>
<dbReference type="KEGG" id="rsi:Runsl_2188"/>
<reference evidence="3" key="1">
    <citation type="submission" date="2011-06" db="EMBL/GenBank/DDBJ databases">
        <title>The complete genome of chromosome of Runella slithyformis DSM 19594.</title>
        <authorList>
            <consortium name="US DOE Joint Genome Institute (JGI-PGF)"/>
            <person name="Lucas S."/>
            <person name="Han J."/>
            <person name="Lapidus A."/>
            <person name="Bruce D."/>
            <person name="Goodwin L."/>
            <person name="Pitluck S."/>
            <person name="Peters L."/>
            <person name="Kyrpides N."/>
            <person name="Mavromatis K."/>
            <person name="Ivanova N."/>
            <person name="Ovchinnikova G."/>
            <person name="Zhang X."/>
            <person name="Misra M."/>
            <person name="Detter J.C."/>
            <person name="Tapia R."/>
            <person name="Han C."/>
            <person name="Land M."/>
            <person name="Hauser L."/>
            <person name="Markowitz V."/>
            <person name="Cheng J.-F."/>
            <person name="Hugenholtz P."/>
            <person name="Woyke T."/>
            <person name="Wu D."/>
            <person name="Tindall B."/>
            <person name="Faehrich R."/>
            <person name="Brambilla E."/>
            <person name="Klenk H.-P."/>
            <person name="Eisen J.A."/>
        </authorList>
    </citation>
    <scope>NUCLEOTIDE SEQUENCE [LARGE SCALE GENOMIC DNA]</scope>
    <source>
        <strain evidence="3">ATCC 29530 / DSM 19594 / LMG 11500 / NCIMB 11436 / LSU 4</strain>
    </source>
</reference>
<keyword evidence="3" id="KW-1185">Reference proteome</keyword>
<dbReference type="InterPro" id="IPR011335">
    <property type="entry name" value="Restrct_endonuc-II-like"/>
</dbReference>
<feature type="domain" description="Putative restriction endonuclease" evidence="1">
    <location>
        <begin position="35"/>
        <end position="196"/>
    </location>
</feature>
<organism evidence="2 3">
    <name type="scientific">Runella slithyformis (strain ATCC 29530 / DSM 19594 / LMG 11500 / NCIMB 11436 / LSU 4)</name>
    <dbReference type="NCBI Taxonomy" id="761193"/>
    <lineage>
        <taxon>Bacteria</taxon>
        <taxon>Pseudomonadati</taxon>
        <taxon>Bacteroidota</taxon>
        <taxon>Cytophagia</taxon>
        <taxon>Cytophagales</taxon>
        <taxon>Spirosomataceae</taxon>
        <taxon>Runella</taxon>
    </lineage>
</organism>
<dbReference type="RefSeq" id="WP_013927911.1">
    <property type="nucleotide sequence ID" value="NC_015703.1"/>
</dbReference>
<dbReference type="SUPFAM" id="SSF52980">
    <property type="entry name" value="Restriction endonuclease-like"/>
    <property type="match status" value="1"/>
</dbReference>
<dbReference type="EMBL" id="CP002859">
    <property type="protein sequence ID" value="AEI48600.1"/>
    <property type="molecule type" value="Genomic_DNA"/>
</dbReference>
<protein>
    <recommendedName>
        <fullName evidence="1">Putative restriction endonuclease domain-containing protein</fullName>
    </recommendedName>
</protein>
<name>A0A7U3ZJX8_RUNSL</name>
<proteinExistence type="predicted"/>
<dbReference type="Pfam" id="PF05685">
    <property type="entry name" value="Uma2"/>
    <property type="match status" value="1"/>
</dbReference>
<evidence type="ECO:0000313" key="2">
    <source>
        <dbReference type="EMBL" id="AEI48600.1"/>
    </source>
</evidence>
<dbReference type="Gene3D" id="3.90.1570.10">
    <property type="entry name" value="tt1808, chain A"/>
    <property type="match status" value="1"/>
</dbReference>
<dbReference type="InterPro" id="IPR008538">
    <property type="entry name" value="Uma2"/>
</dbReference>
<evidence type="ECO:0000313" key="3">
    <source>
        <dbReference type="Proteomes" id="UP000000493"/>
    </source>
</evidence>